<proteinExistence type="predicted"/>
<feature type="transmembrane region" description="Helical" evidence="1">
    <location>
        <begin position="15"/>
        <end position="31"/>
    </location>
</feature>
<keyword evidence="1" id="KW-0472">Membrane</keyword>
<feature type="transmembrane region" description="Helical" evidence="1">
    <location>
        <begin position="38"/>
        <end position="57"/>
    </location>
</feature>
<reference evidence="3" key="1">
    <citation type="submission" date="2017-02" db="EMBL/GenBank/DDBJ databases">
        <title>Comparative genomics and description of representatives of a novel lineage of planctomycetes thriving in anoxic sediments.</title>
        <authorList>
            <person name="Spring S."/>
            <person name="Bunk B."/>
            <person name="Sproer C."/>
        </authorList>
    </citation>
    <scope>NUCLEOTIDE SEQUENCE [LARGE SCALE GENOMIC DNA]</scope>
    <source>
        <strain evidence="3">SM-Chi-D1</strain>
    </source>
</reference>
<protein>
    <submittedName>
        <fullName evidence="2">Uncharacterized protein</fullName>
    </submittedName>
</protein>
<evidence type="ECO:0000313" key="2">
    <source>
        <dbReference type="EMBL" id="AQQ71355.1"/>
    </source>
</evidence>
<name>A0A1Q2MF73_9BACT</name>
<dbReference type="EMBL" id="CP019646">
    <property type="protein sequence ID" value="AQQ71355.1"/>
    <property type="molecule type" value="Genomic_DNA"/>
</dbReference>
<keyword evidence="1" id="KW-0812">Transmembrane</keyword>
<sequence length="191" mass="21219">MVSEFFNLNPFESPFLLMIAALVAIVVVHFIKDSLKGPAAVLVFIMPFIILALSVGLDRFVLTDNEAITSIIYNIRSCFIEQRTDDIARYVSDDFSARGSRSKQHLMEDIAYASKKVEAEKISINHVDNTINEPEAEIKANVTIHANGSFEGIDFAGIMIVDCEAKMRKTNGRWLITSASVTKINNSPVSF</sequence>
<dbReference type="RefSeq" id="WP_146683539.1">
    <property type="nucleotide sequence ID" value="NZ_CP019646.1"/>
</dbReference>
<dbReference type="Proteomes" id="UP000188181">
    <property type="component" value="Chromosome"/>
</dbReference>
<dbReference type="AlphaFoldDB" id="A0A1Q2MF73"/>
<keyword evidence="3" id="KW-1185">Reference proteome</keyword>
<gene>
    <name evidence="2" type="ORF">SMSP2_01728</name>
</gene>
<accession>A0A1Q2MF73</accession>
<organism evidence="2 3">
    <name type="scientific">Limihaloglobus sulfuriphilus</name>
    <dbReference type="NCBI Taxonomy" id="1851148"/>
    <lineage>
        <taxon>Bacteria</taxon>
        <taxon>Pseudomonadati</taxon>
        <taxon>Planctomycetota</taxon>
        <taxon>Phycisphaerae</taxon>
        <taxon>Sedimentisphaerales</taxon>
        <taxon>Sedimentisphaeraceae</taxon>
        <taxon>Limihaloglobus</taxon>
    </lineage>
</organism>
<evidence type="ECO:0000313" key="3">
    <source>
        <dbReference type="Proteomes" id="UP000188181"/>
    </source>
</evidence>
<dbReference type="KEGG" id="pbas:SMSP2_01728"/>
<keyword evidence="1" id="KW-1133">Transmembrane helix</keyword>
<evidence type="ECO:0000256" key="1">
    <source>
        <dbReference type="SAM" id="Phobius"/>
    </source>
</evidence>